<dbReference type="AlphaFoldDB" id="A0A1H4CDU2"/>
<feature type="transmembrane region" description="Helical" evidence="1">
    <location>
        <begin position="227"/>
        <end position="247"/>
    </location>
</feature>
<dbReference type="eggNOG" id="COG4648">
    <property type="taxonomic scope" value="Bacteria"/>
</dbReference>
<sequence>MISPLNPACMRIWNSTASMLWIWWFTCKNVLDGKYLQKPLSLYEPYRTSLLRLNIYSMKGNSGSPSGKILSRLTAGLSALLTLSWPFLVWFSVTHPHQRWILPLLVLVFLLRFYALSRDKRLFRETGGLLAGIGALLCLTSLWLQDTQWLMGYPVVVNLVMLGLFGGSLYSRMPLVERLARLKEPDLPPQAIRYTRKVTQMWCLFFVFNGSVAAWTCLAGNLRWWALWNGLMSYVLIGIVMGGEWLIRQRLRKR</sequence>
<feature type="transmembrane region" description="Helical" evidence="1">
    <location>
        <begin position="127"/>
        <end position="144"/>
    </location>
</feature>
<feature type="transmembrane region" description="Helical" evidence="1">
    <location>
        <begin position="97"/>
        <end position="115"/>
    </location>
</feature>
<protein>
    <submittedName>
        <fullName evidence="2">Uncharacterized membrane protein</fullName>
    </submittedName>
</protein>
<dbReference type="EMBL" id="FNQS01000006">
    <property type="protein sequence ID" value="SEA58463.1"/>
    <property type="molecule type" value="Genomic_DNA"/>
</dbReference>
<feature type="transmembrane region" description="Helical" evidence="1">
    <location>
        <begin position="202"/>
        <end position="221"/>
    </location>
</feature>
<evidence type="ECO:0000313" key="3">
    <source>
        <dbReference type="Proteomes" id="UP000187280"/>
    </source>
</evidence>
<keyword evidence="1" id="KW-0472">Membrane</keyword>
<gene>
    <name evidence="2" type="ORF">SAMN02982996_01945</name>
</gene>
<feature type="transmembrane region" description="Helical" evidence="1">
    <location>
        <begin position="69"/>
        <end position="91"/>
    </location>
</feature>
<keyword evidence="1" id="KW-1133">Transmembrane helix</keyword>
<keyword evidence="3" id="KW-1185">Reference proteome</keyword>
<dbReference type="Proteomes" id="UP000187280">
    <property type="component" value="Unassembled WGS sequence"/>
</dbReference>
<proteinExistence type="predicted"/>
<accession>A0A1H4CDU2</accession>
<reference evidence="2 3" key="1">
    <citation type="submission" date="2016-10" db="EMBL/GenBank/DDBJ databases">
        <authorList>
            <person name="de Groot N.N."/>
        </authorList>
    </citation>
    <scope>NUCLEOTIDE SEQUENCE [LARGE SCALE GENOMIC DNA]</scope>
    <source>
        <strain evidence="2 3">ATCC 29281</strain>
    </source>
</reference>
<organism evidence="2 3">
    <name type="scientific">Lonsdalea quercina</name>
    <dbReference type="NCBI Taxonomy" id="71657"/>
    <lineage>
        <taxon>Bacteria</taxon>
        <taxon>Pseudomonadati</taxon>
        <taxon>Pseudomonadota</taxon>
        <taxon>Gammaproteobacteria</taxon>
        <taxon>Enterobacterales</taxon>
        <taxon>Pectobacteriaceae</taxon>
        <taxon>Lonsdalea</taxon>
    </lineage>
</organism>
<keyword evidence="1" id="KW-0812">Transmembrane</keyword>
<feature type="transmembrane region" description="Helical" evidence="1">
    <location>
        <begin position="150"/>
        <end position="171"/>
    </location>
</feature>
<name>A0A1H4CDU2_9GAMM</name>
<evidence type="ECO:0000313" key="2">
    <source>
        <dbReference type="EMBL" id="SEA58463.1"/>
    </source>
</evidence>
<dbReference type="STRING" id="71657.SAMN02982996_01945"/>
<evidence type="ECO:0000256" key="1">
    <source>
        <dbReference type="SAM" id="Phobius"/>
    </source>
</evidence>